<sequence>MLGPYALIPEESLWALIPLAVYILVSFRPRVHALTIAMIACLFGYILTGQTPAMTGALVVKSLGSTLGLIGFIIMCGAGLGSVMSEARVSHTIVYWIVKYIGVTTEKRAILCVIVTTTLVCGLLGTLAGGCAIVAPILIPIVAAAGLKPATVACLFQSSGETGLIWGPFTGPTVALLAITHLSYGRMMLWAALPYGLIWLTVIYFCGLRIQHDPSYDERYELDTAEQTTLGITAQEKRVTLAFLIGFVGLLTFSMITHQKTAFTVFVMLVLALVICLFKPLDMSVMFRAFAKGMGSMAGTFLLFILLNMMLEYINYGHGFEALGKILVSFAGEGSRMMVVIMGTLVGSFGVNGGAVAQLQVTHDLFASAVKTASVPMEFWALALICGSRVTTSIYPGSNMIAPMGLARSESLKAMLFGGWSVSMTSIAFIVVWSWFAMPIFFPI</sequence>
<organism evidence="2 3">
    <name type="scientific">Pyramidobacter piscolens W5455</name>
    <dbReference type="NCBI Taxonomy" id="352165"/>
    <lineage>
        <taxon>Bacteria</taxon>
        <taxon>Thermotogati</taxon>
        <taxon>Synergistota</taxon>
        <taxon>Synergistia</taxon>
        <taxon>Synergistales</taxon>
        <taxon>Dethiosulfovibrionaceae</taxon>
        <taxon>Pyramidobacter</taxon>
    </lineage>
</organism>
<keyword evidence="1" id="KW-1133">Transmembrane helix</keyword>
<feature type="transmembrane region" description="Helical" evidence="1">
    <location>
        <begin position="6"/>
        <end position="24"/>
    </location>
</feature>
<accession>A0ABM9ZW85</accession>
<feature type="transmembrane region" description="Helical" evidence="1">
    <location>
        <begin position="110"/>
        <end position="143"/>
    </location>
</feature>
<keyword evidence="3" id="KW-1185">Reference proteome</keyword>
<evidence type="ECO:0000256" key="1">
    <source>
        <dbReference type="SAM" id="Phobius"/>
    </source>
</evidence>
<dbReference type="InterPro" id="IPR003474">
    <property type="entry name" value="Glcn_transporter"/>
</dbReference>
<feature type="transmembrane region" description="Helical" evidence="1">
    <location>
        <begin position="31"/>
        <end position="47"/>
    </location>
</feature>
<feature type="transmembrane region" description="Helical" evidence="1">
    <location>
        <begin position="414"/>
        <end position="436"/>
    </location>
</feature>
<proteinExistence type="predicted"/>
<reference evidence="2 3" key="1">
    <citation type="submission" date="2009-12" db="EMBL/GenBank/DDBJ databases">
        <authorList>
            <person name="Shrivastava S."/>
            <person name="Madupu R."/>
            <person name="Durkin A.S."/>
            <person name="Torralba M."/>
            <person name="Methe B."/>
            <person name="Sutton G.G."/>
            <person name="Strausberg R.L."/>
            <person name="Nelson K.E."/>
        </authorList>
    </citation>
    <scope>NUCLEOTIDE SEQUENCE [LARGE SCALE GENOMIC DNA]</scope>
    <source>
        <strain evidence="2 3">W5455</strain>
    </source>
</reference>
<feature type="transmembrane region" description="Helical" evidence="1">
    <location>
        <begin position="189"/>
        <end position="210"/>
    </location>
</feature>
<feature type="transmembrane region" description="Helical" evidence="1">
    <location>
        <begin position="67"/>
        <end position="89"/>
    </location>
</feature>
<keyword evidence="1" id="KW-0812">Transmembrane</keyword>
<dbReference type="RefSeq" id="WP_009164406.1">
    <property type="nucleotide sequence ID" value="NZ_ADFP01000049.1"/>
</dbReference>
<feature type="transmembrane region" description="Helical" evidence="1">
    <location>
        <begin position="379"/>
        <end position="402"/>
    </location>
</feature>
<dbReference type="EMBL" id="ADFP01000049">
    <property type="protein sequence ID" value="EFB91164.1"/>
    <property type="molecule type" value="Genomic_DNA"/>
</dbReference>
<feature type="transmembrane region" description="Helical" evidence="1">
    <location>
        <begin position="337"/>
        <end position="359"/>
    </location>
</feature>
<dbReference type="Proteomes" id="UP000006462">
    <property type="component" value="Unassembled WGS sequence"/>
</dbReference>
<gene>
    <name evidence="2" type="ORF">HMPREF7215_1632</name>
</gene>
<evidence type="ECO:0000313" key="3">
    <source>
        <dbReference type="Proteomes" id="UP000006462"/>
    </source>
</evidence>
<feature type="transmembrane region" description="Helical" evidence="1">
    <location>
        <begin position="239"/>
        <end position="256"/>
    </location>
</feature>
<feature type="transmembrane region" description="Helical" evidence="1">
    <location>
        <begin position="293"/>
        <end position="316"/>
    </location>
</feature>
<evidence type="ECO:0000313" key="2">
    <source>
        <dbReference type="EMBL" id="EFB91164.1"/>
    </source>
</evidence>
<feature type="transmembrane region" description="Helical" evidence="1">
    <location>
        <begin position="163"/>
        <end position="182"/>
    </location>
</feature>
<name>A0ABM9ZW85_9BACT</name>
<feature type="transmembrane region" description="Helical" evidence="1">
    <location>
        <begin position="263"/>
        <end position="281"/>
    </location>
</feature>
<dbReference type="GeneID" id="90987514"/>
<keyword evidence="1" id="KW-0472">Membrane</keyword>
<comment type="caution">
    <text evidence="2">The sequence shown here is derived from an EMBL/GenBank/DDBJ whole genome shotgun (WGS) entry which is preliminary data.</text>
</comment>
<protein>
    <submittedName>
        <fullName evidence="2">Citrate transporter</fullName>
    </submittedName>
</protein>
<dbReference type="Pfam" id="PF02447">
    <property type="entry name" value="GntP_permease"/>
    <property type="match status" value="1"/>
</dbReference>